<evidence type="ECO:0000313" key="3">
    <source>
        <dbReference type="EMBL" id="KAF8658366.1"/>
    </source>
</evidence>
<accession>A0A835ALC6</accession>
<dbReference type="AlphaFoldDB" id="A0A835ALC6"/>
<evidence type="ECO:0000259" key="1">
    <source>
        <dbReference type="Pfam" id="PF00085"/>
    </source>
</evidence>
<name>A0A835ALC6_9POAL</name>
<evidence type="ECO:0000313" key="5">
    <source>
        <dbReference type="Proteomes" id="UP000636709"/>
    </source>
</evidence>
<evidence type="ECO:0000313" key="4">
    <source>
        <dbReference type="EMBL" id="KAF8769075.1"/>
    </source>
</evidence>
<dbReference type="Pfam" id="PF00085">
    <property type="entry name" value="Thioredoxin"/>
    <property type="match status" value="1"/>
</dbReference>
<evidence type="ECO:0000313" key="2">
    <source>
        <dbReference type="EMBL" id="KAF8658227.1"/>
    </source>
</evidence>
<dbReference type="SUPFAM" id="SSF52833">
    <property type="entry name" value="Thioredoxin-like"/>
    <property type="match status" value="1"/>
</dbReference>
<proteinExistence type="predicted"/>
<dbReference type="Proteomes" id="UP000636709">
    <property type="component" value="Unassembled WGS sequence"/>
</dbReference>
<comment type="caution">
    <text evidence="3">The sequence shown here is derived from an EMBL/GenBank/DDBJ whole genome shotgun (WGS) entry which is preliminary data.</text>
</comment>
<dbReference type="InterPro" id="IPR050620">
    <property type="entry name" value="Thioredoxin_H-type-like"/>
</dbReference>
<gene>
    <name evidence="4" type="ORF">HU200_006951</name>
    <name evidence="3" type="ORF">HU200_059414</name>
    <name evidence="2" type="ORF">HU200_059417</name>
</gene>
<dbReference type="PANTHER" id="PTHR10438">
    <property type="entry name" value="THIOREDOXIN"/>
    <property type="match status" value="1"/>
</dbReference>
<organism evidence="3 5">
    <name type="scientific">Digitaria exilis</name>
    <dbReference type="NCBI Taxonomy" id="1010633"/>
    <lineage>
        <taxon>Eukaryota</taxon>
        <taxon>Viridiplantae</taxon>
        <taxon>Streptophyta</taxon>
        <taxon>Embryophyta</taxon>
        <taxon>Tracheophyta</taxon>
        <taxon>Spermatophyta</taxon>
        <taxon>Magnoliopsida</taxon>
        <taxon>Liliopsida</taxon>
        <taxon>Poales</taxon>
        <taxon>Poaceae</taxon>
        <taxon>PACMAD clade</taxon>
        <taxon>Panicoideae</taxon>
        <taxon>Panicodae</taxon>
        <taxon>Paniceae</taxon>
        <taxon>Anthephorinae</taxon>
        <taxon>Digitaria</taxon>
    </lineage>
</organism>
<dbReference type="Gene3D" id="3.40.30.10">
    <property type="entry name" value="Glutaredoxin"/>
    <property type="match status" value="1"/>
</dbReference>
<dbReference type="CDD" id="cd02947">
    <property type="entry name" value="TRX_family"/>
    <property type="match status" value="1"/>
</dbReference>
<dbReference type="EMBL" id="JACEFO010002481">
    <property type="protein sequence ID" value="KAF8658227.1"/>
    <property type="molecule type" value="Genomic_DNA"/>
</dbReference>
<dbReference type="InterPro" id="IPR036249">
    <property type="entry name" value="Thioredoxin-like_sf"/>
</dbReference>
<sequence length="117" mass="13381">MSSSMMAVKDLNHLQEVLDMAKGESKLLVLEFMGSVNSACEFMRPIMEDKIVPAFKNRAYFYTLDVNDKNFKDLKKRWKVEALPDFVMVKNDARVNRLVTTDKDELMAAITNGLDKA</sequence>
<dbReference type="PANTHER" id="PTHR10438:SF425">
    <property type="entry name" value="THIOREDOXIN H1"/>
    <property type="match status" value="1"/>
</dbReference>
<feature type="domain" description="Thioredoxin" evidence="1">
    <location>
        <begin position="10"/>
        <end position="111"/>
    </location>
</feature>
<dbReference type="EMBL" id="JACEFO010002480">
    <property type="protein sequence ID" value="KAF8658366.1"/>
    <property type="molecule type" value="Genomic_DNA"/>
</dbReference>
<dbReference type="InterPro" id="IPR013766">
    <property type="entry name" value="Thioredoxin_domain"/>
</dbReference>
<keyword evidence="5" id="KW-1185">Reference proteome</keyword>
<dbReference type="EMBL" id="JACEFO010000465">
    <property type="protein sequence ID" value="KAF8769075.1"/>
    <property type="molecule type" value="Genomic_DNA"/>
</dbReference>
<dbReference type="OrthoDB" id="662084at2759"/>
<protein>
    <recommendedName>
        <fullName evidence="1">Thioredoxin domain-containing protein</fullName>
    </recommendedName>
</protein>
<reference evidence="3" key="1">
    <citation type="submission" date="2020-07" db="EMBL/GenBank/DDBJ databases">
        <title>Genome sequence and genetic diversity analysis of an under-domesticated orphan crop, white fonio (Digitaria exilis).</title>
        <authorList>
            <person name="Bennetzen J.L."/>
            <person name="Chen S."/>
            <person name="Ma X."/>
            <person name="Wang X."/>
            <person name="Yssel A.E.J."/>
            <person name="Chaluvadi S.R."/>
            <person name="Johnson M."/>
            <person name="Gangashetty P."/>
            <person name="Hamidou F."/>
            <person name="Sanogo M.D."/>
            <person name="Zwaenepoel A."/>
            <person name="Wallace J."/>
            <person name="Van De Peer Y."/>
            <person name="Van Deynze A."/>
        </authorList>
    </citation>
    <scope>NUCLEOTIDE SEQUENCE</scope>
    <source>
        <tissue evidence="3">Leaves</tissue>
    </source>
</reference>